<gene>
    <name evidence="4" type="ORF">ACFQ2J_16195</name>
</gene>
<comment type="similarity">
    <text evidence="1">Belongs to the isochorismatase family.</text>
</comment>
<dbReference type="CDD" id="cd00431">
    <property type="entry name" value="cysteine_hydrolases"/>
    <property type="match status" value="1"/>
</dbReference>
<protein>
    <submittedName>
        <fullName evidence="4">Cysteine hydrolase family protein</fullName>
    </submittedName>
</protein>
<dbReference type="Pfam" id="PF00857">
    <property type="entry name" value="Isochorismatase"/>
    <property type="match status" value="1"/>
</dbReference>
<dbReference type="SUPFAM" id="SSF52499">
    <property type="entry name" value="Isochorismatase-like hydrolases"/>
    <property type="match status" value="1"/>
</dbReference>
<evidence type="ECO:0000256" key="1">
    <source>
        <dbReference type="ARBA" id="ARBA00006336"/>
    </source>
</evidence>
<dbReference type="EMBL" id="JBHTKL010000006">
    <property type="protein sequence ID" value="MFD1020729.1"/>
    <property type="molecule type" value="Genomic_DNA"/>
</dbReference>
<sequence>MKQSKTALLIIDVINKMDFDGGENLLDHALPMADRLQAFKKRVKEAGFPVIYVNDNFGLWQDNAEEIIEECKQGRGKPVIEKMQPDEDDFFVIKPKHSGFFGTQLDILLHQMGVEQLIITGLTGDMCVLFTANGAYMREYDLFIPEDCVASEQEEDNKNALEIMKRSLFADMTQSDELDLDAMK</sequence>
<evidence type="ECO:0000259" key="3">
    <source>
        <dbReference type="Pfam" id="PF00857"/>
    </source>
</evidence>
<dbReference type="GO" id="GO:0016787">
    <property type="term" value="F:hydrolase activity"/>
    <property type="evidence" value="ECO:0007669"/>
    <property type="project" value="UniProtKB-KW"/>
</dbReference>
<accession>A0ABW3L3S6</accession>
<dbReference type="RefSeq" id="WP_386062935.1">
    <property type="nucleotide sequence ID" value="NZ_JBHTKL010000006.1"/>
</dbReference>
<dbReference type="InterPro" id="IPR000868">
    <property type="entry name" value="Isochorismatase-like_dom"/>
</dbReference>
<evidence type="ECO:0000313" key="4">
    <source>
        <dbReference type="EMBL" id="MFD1020729.1"/>
    </source>
</evidence>
<keyword evidence="5" id="KW-1185">Reference proteome</keyword>
<comment type="caution">
    <text evidence="4">The sequence shown here is derived from an EMBL/GenBank/DDBJ whole genome shotgun (WGS) entry which is preliminary data.</text>
</comment>
<organism evidence="4 5">
    <name type="scientific">Thalassobacillus hwangdonensis</name>
    <dbReference type="NCBI Taxonomy" id="546108"/>
    <lineage>
        <taxon>Bacteria</taxon>
        <taxon>Bacillati</taxon>
        <taxon>Bacillota</taxon>
        <taxon>Bacilli</taxon>
        <taxon>Bacillales</taxon>
        <taxon>Bacillaceae</taxon>
        <taxon>Thalassobacillus</taxon>
    </lineage>
</organism>
<reference evidence="5" key="1">
    <citation type="journal article" date="2019" name="Int. J. Syst. Evol. Microbiol.">
        <title>The Global Catalogue of Microorganisms (GCM) 10K type strain sequencing project: providing services to taxonomists for standard genome sequencing and annotation.</title>
        <authorList>
            <consortium name="The Broad Institute Genomics Platform"/>
            <consortium name="The Broad Institute Genome Sequencing Center for Infectious Disease"/>
            <person name="Wu L."/>
            <person name="Ma J."/>
        </authorList>
    </citation>
    <scope>NUCLEOTIDE SEQUENCE [LARGE SCALE GENOMIC DNA]</scope>
    <source>
        <strain evidence="5">CCUG 56607</strain>
    </source>
</reference>
<keyword evidence="2 4" id="KW-0378">Hydrolase</keyword>
<dbReference type="InterPro" id="IPR050272">
    <property type="entry name" value="Isochorismatase-like_hydrls"/>
</dbReference>
<evidence type="ECO:0000313" key="5">
    <source>
        <dbReference type="Proteomes" id="UP001596990"/>
    </source>
</evidence>
<name>A0ABW3L3S6_9BACI</name>
<feature type="domain" description="Isochorismatase-like" evidence="3">
    <location>
        <begin position="6"/>
        <end position="176"/>
    </location>
</feature>
<dbReference type="PANTHER" id="PTHR43540:SF6">
    <property type="entry name" value="ISOCHORISMATASE-LIKE DOMAIN-CONTAINING PROTEIN"/>
    <property type="match status" value="1"/>
</dbReference>
<dbReference type="InterPro" id="IPR036380">
    <property type="entry name" value="Isochorismatase-like_sf"/>
</dbReference>
<proteinExistence type="inferred from homology"/>
<dbReference type="Gene3D" id="3.40.50.850">
    <property type="entry name" value="Isochorismatase-like"/>
    <property type="match status" value="1"/>
</dbReference>
<dbReference type="PANTHER" id="PTHR43540">
    <property type="entry name" value="PEROXYUREIDOACRYLATE/UREIDOACRYLATE AMIDOHYDROLASE-RELATED"/>
    <property type="match status" value="1"/>
</dbReference>
<evidence type="ECO:0000256" key="2">
    <source>
        <dbReference type="ARBA" id="ARBA00022801"/>
    </source>
</evidence>
<dbReference type="Proteomes" id="UP001596990">
    <property type="component" value="Unassembled WGS sequence"/>
</dbReference>